<dbReference type="Proteomes" id="UP000553706">
    <property type="component" value="Unassembled WGS sequence"/>
</dbReference>
<comment type="caution">
    <text evidence="1">The sequence shown here is derived from an EMBL/GenBank/DDBJ whole genome shotgun (WGS) entry which is preliminary data.</text>
</comment>
<keyword evidence="2" id="KW-1185">Reference proteome</keyword>
<dbReference type="RefSeq" id="WP_221246659.1">
    <property type="nucleotide sequence ID" value="NZ_JACHFJ010000004.1"/>
</dbReference>
<gene>
    <name evidence="1" type="ORF">HNP71_001285</name>
</gene>
<evidence type="ECO:0000313" key="2">
    <source>
        <dbReference type="Proteomes" id="UP000553706"/>
    </source>
</evidence>
<name>A0A840VDS5_9PROT</name>
<dbReference type="AlphaFoldDB" id="A0A840VDS5"/>
<accession>A0A840VDS5</accession>
<sequence>MFSAEEVPVVEPLLPADAGGVTWPDEEEDAAGAGVMTAAAWSCADEAVAVFFAAVCRVGLAWFELAVEEELAGDVELGVAGVTWAGAAASPDVVDDAAGVAVTAAGPGVCADEAVDPLVTAAGGIGLLG</sequence>
<organism evidence="1 2">
    <name type="scientific">Acidocella aromatica</name>
    <dbReference type="NCBI Taxonomy" id="1303579"/>
    <lineage>
        <taxon>Bacteria</taxon>
        <taxon>Pseudomonadati</taxon>
        <taxon>Pseudomonadota</taxon>
        <taxon>Alphaproteobacteria</taxon>
        <taxon>Acetobacterales</taxon>
        <taxon>Acidocellaceae</taxon>
        <taxon>Acidocella</taxon>
    </lineage>
</organism>
<evidence type="ECO:0000313" key="1">
    <source>
        <dbReference type="EMBL" id="MBB5373027.1"/>
    </source>
</evidence>
<proteinExistence type="predicted"/>
<reference evidence="1 2" key="1">
    <citation type="submission" date="2020-08" db="EMBL/GenBank/DDBJ databases">
        <title>Genomic Encyclopedia of Type Strains, Phase IV (KMG-IV): sequencing the most valuable type-strain genomes for metagenomic binning, comparative biology and taxonomic classification.</title>
        <authorList>
            <person name="Goeker M."/>
        </authorList>
    </citation>
    <scope>NUCLEOTIDE SEQUENCE [LARGE SCALE GENOMIC DNA]</scope>
    <source>
        <strain evidence="1 2">DSM 27026</strain>
    </source>
</reference>
<dbReference type="EMBL" id="JACHFJ010000004">
    <property type="protein sequence ID" value="MBB5373027.1"/>
    <property type="molecule type" value="Genomic_DNA"/>
</dbReference>
<protein>
    <submittedName>
        <fullName evidence="1">Uncharacterized protein</fullName>
    </submittedName>
</protein>